<name>A0A538SZW6_UNCEI</name>
<proteinExistence type="predicted"/>
<dbReference type="EMBL" id="VBOW01000072">
    <property type="protein sequence ID" value="TMQ56930.1"/>
    <property type="molecule type" value="Genomic_DNA"/>
</dbReference>
<protein>
    <recommendedName>
        <fullName evidence="4">T9SS type A sorting domain-containing protein</fullName>
    </recommendedName>
</protein>
<dbReference type="Gene3D" id="2.60.40.4070">
    <property type="match status" value="1"/>
</dbReference>
<evidence type="ECO:0000313" key="3">
    <source>
        <dbReference type="Proteomes" id="UP000316852"/>
    </source>
</evidence>
<comment type="caution">
    <text evidence="2">The sequence shown here is derived from an EMBL/GenBank/DDBJ whole genome shotgun (WGS) entry which is preliminary data.</text>
</comment>
<dbReference type="Proteomes" id="UP000316852">
    <property type="component" value="Unassembled WGS sequence"/>
</dbReference>
<evidence type="ECO:0000256" key="1">
    <source>
        <dbReference type="SAM" id="MobiDB-lite"/>
    </source>
</evidence>
<organism evidence="2 3">
    <name type="scientific">Eiseniibacteriota bacterium</name>
    <dbReference type="NCBI Taxonomy" id="2212470"/>
    <lineage>
        <taxon>Bacteria</taxon>
        <taxon>Candidatus Eiseniibacteriota</taxon>
    </lineage>
</organism>
<dbReference type="AlphaFoldDB" id="A0A538SZW6"/>
<evidence type="ECO:0000313" key="2">
    <source>
        <dbReference type="EMBL" id="TMQ56930.1"/>
    </source>
</evidence>
<reference evidence="2 3" key="1">
    <citation type="journal article" date="2019" name="Nat. Microbiol.">
        <title>Mediterranean grassland soil C-N compound turnover is dependent on rainfall and depth, and is mediated by genomically divergent microorganisms.</title>
        <authorList>
            <person name="Diamond S."/>
            <person name="Andeer P.F."/>
            <person name="Li Z."/>
            <person name="Crits-Christoph A."/>
            <person name="Burstein D."/>
            <person name="Anantharaman K."/>
            <person name="Lane K.R."/>
            <person name="Thomas B.C."/>
            <person name="Pan C."/>
            <person name="Northen T.R."/>
            <person name="Banfield J.F."/>
        </authorList>
    </citation>
    <scope>NUCLEOTIDE SEQUENCE [LARGE SCALE GENOMIC DNA]</scope>
    <source>
        <strain evidence="2">WS_6</strain>
    </source>
</reference>
<evidence type="ECO:0008006" key="4">
    <source>
        <dbReference type="Google" id="ProtNLM"/>
    </source>
</evidence>
<sequence length="1117" mass="118708">MADSLNSYASGGPGPYTIEDQTVGEILWHVSDNGTCSPGVSCPPALSGTRMLWCGKHDPGWVVSLGYPNFTYQILYIDTGLHAANYSLTLTYNFSSESSYDNVFLIGGGDGATDPIGNSRPALDHIIGSGAVGNAKLLVRWAGSITPSSPGATGGNTLGGTLQVLGNPSGPPSTVTGASFTIEAQHRALYVVLVTDCFNSSEDGLWPDGHGLQLDNVSTSDNGSLYTDEVPSGGTDAYSGNVIRGTPGAPVISARVPPGVGPPWQLVAGNNLPTPDYCSPKNTSSDLIFMGGNGSTFHTVPGQATSVVSCTFPIPPGTGSVRAQWSEYLDLPAYQGYVQFAEYRTYREGLWSGWKNTDGGGTRRVESLQAWGSVRSELGEAAQADSVQLRYSIRCVPGLAADQQNCGDVLYGVLYDDLRLEVVSGAAVPSFGIYPAFLAQSTFVDGRMSSPGSCTAATVAAGQCWPGVRGSDTGPPSAVHDNFNSPLGDSIAISILSGLRRNGKGVNWHHGFDRSVNAGLTIAHTNPNFVAAFDKPRVIFRLFDPTSKTWSPFDSSELDANSVAVSGSDTILIDSRFRMNWPPRDKVASGAVLPGGFTINGVAAYSSLSFLPRGTRLQYYFKAVDLNGTITYQFSSDVRAFEVEDLPTLPGSSILAPDIVEFDVLPGVYPPGPVGTLLAGRTNTPVLNLDGAYTAWSYSVDPVTQALRALGVRADRYRLLQGTEQGGNFGGHELAGTRLGRLGNYFPNMDEYAIKDSLAAWYQIMIESAHKRGSFSVLEEADARLLLQWWSAPTGTDGGDRCLLLTGNDSFSSLLTVGGVPHPEENALAMQGFGVAVAPNAWNGNSVNHTPLIRDMFADPAAGPGLGVPGAFTYPLDGGCPAPDRFDALTKVGSADALNAATYPTFASVTNVAAVAYATERDALTDHDRNKALGYGFSIQFIRQGGLNLVDTRAQVLYKFLTSCRGPRGSADTTACWPCPTDANKYSNWLTSGAFQTGTYGPLYRIQDATRVLTGIDATQPLPPFVDALMQNRPNPFNPETVIPYSLATTGRVKIRVYNVAGQCIRTLVDAIQPAGPHVVRWSGRLDGGRQAPNGIFFYQIRYPDGTTSARKMAILR</sequence>
<feature type="region of interest" description="Disordered" evidence="1">
    <location>
        <begin position="150"/>
        <end position="170"/>
    </location>
</feature>
<gene>
    <name evidence="2" type="ORF">E6K76_11815</name>
</gene>
<accession>A0A538SZW6</accession>